<comment type="caution">
    <text evidence="4">The sequence shown here is derived from an EMBL/GenBank/DDBJ whole genome shotgun (WGS) entry which is preliminary data.</text>
</comment>
<dbReference type="Pfam" id="PF01497">
    <property type="entry name" value="Peripla_BP_2"/>
    <property type="match status" value="1"/>
</dbReference>
<proteinExistence type="inferred from homology"/>
<evidence type="ECO:0000256" key="2">
    <source>
        <dbReference type="SAM" id="SignalP"/>
    </source>
</evidence>
<dbReference type="PROSITE" id="PS50983">
    <property type="entry name" value="FE_B12_PBP"/>
    <property type="match status" value="1"/>
</dbReference>
<comment type="similarity">
    <text evidence="1">Belongs to the bacterial solute-binding protein 8 family.</text>
</comment>
<keyword evidence="5" id="KW-1185">Reference proteome</keyword>
<dbReference type="EMBL" id="VFRA01000001">
    <property type="protein sequence ID" value="TQO20596.1"/>
    <property type="molecule type" value="Genomic_DNA"/>
</dbReference>
<dbReference type="InterPro" id="IPR050902">
    <property type="entry name" value="ABC_Transporter_SBP"/>
</dbReference>
<dbReference type="SUPFAM" id="SSF53807">
    <property type="entry name" value="Helical backbone' metal receptor"/>
    <property type="match status" value="1"/>
</dbReference>
<organism evidence="4 5">
    <name type="scientific">Rhodoglobus vestalii</name>
    <dbReference type="NCBI Taxonomy" id="193384"/>
    <lineage>
        <taxon>Bacteria</taxon>
        <taxon>Bacillati</taxon>
        <taxon>Actinomycetota</taxon>
        <taxon>Actinomycetes</taxon>
        <taxon>Micrococcales</taxon>
        <taxon>Microbacteriaceae</taxon>
        <taxon>Rhodoglobus</taxon>
    </lineage>
</organism>
<dbReference type="Gene3D" id="3.40.50.1980">
    <property type="entry name" value="Nitrogenase molybdenum iron protein domain"/>
    <property type="match status" value="2"/>
</dbReference>
<evidence type="ECO:0000313" key="5">
    <source>
        <dbReference type="Proteomes" id="UP000316560"/>
    </source>
</evidence>
<dbReference type="PANTHER" id="PTHR30535">
    <property type="entry name" value="VITAMIN B12-BINDING PROTEIN"/>
    <property type="match status" value="1"/>
</dbReference>
<dbReference type="PROSITE" id="PS51257">
    <property type="entry name" value="PROKAR_LIPOPROTEIN"/>
    <property type="match status" value="1"/>
</dbReference>
<evidence type="ECO:0000256" key="1">
    <source>
        <dbReference type="ARBA" id="ARBA00008814"/>
    </source>
</evidence>
<dbReference type="OrthoDB" id="9797736at2"/>
<dbReference type="InterPro" id="IPR002491">
    <property type="entry name" value="ABC_transptr_periplasmic_BD"/>
</dbReference>
<dbReference type="PANTHER" id="PTHR30535:SF4">
    <property type="entry name" value="HEMIN-BINDING PERIPLASMIC PROTEIN HMUT"/>
    <property type="match status" value="1"/>
</dbReference>
<gene>
    <name evidence="4" type="ORF">FB472_2234</name>
</gene>
<evidence type="ECO:0000313" key="4">
    <source>
        <dbReference type="EMBL" id="TQO20596.1"/>
    </source>
</evidence>
<dbReference type="Proteomes" id="UP000316560">
    <property type="component" value="Unassembled WGS sequence"/>
</dbReference>
<dbReference type="RefSeq" id="WP_141990896.1">
    <property type="nucleotide sequence ID" value="NZ_VFRA01000001.1"/>
</dbReference>
<accession>A0A8H2KCB6</accession>
<reference evidence="4 5" key="1">
    <citation type="submission" date="2019-06" db="EMBL/GenBank/DDBJ databases">
        <title>Sequencing the genomes of 1000 actinobacteria strains.</title>
        <authorList>
            <person name="Klenk H.-P."/>
        </authorList>
    </citation>
    <scope>NUCLEOTIDE SEQUENCE [LARGE SCALE GENOMIC DNA]</scope>
    <source>
        <strain evidence="4 5">DSM 21947</strain>
    </source>
</reference>
<feature type="chain" id="PRO_5038623567" evidence="2">
    <location>
        <begin position="25"/>
        <end position="368"/>
    </location>
</feature>
<keyword evidence="2" id="KW-0732">Signal</keyword>
<sequence>MRTRLLATAVVLSCVALVASGCSAPAISENPAVTVTADLGSPLAQLALLDDAKDYSGLVRAALPSSGISAPEDAPDQVLPVTVMSRDLSGDVPVTVSSTDRVIAMDISGSIAATVAGLGLLDSLVARDISTTFDEAAGLPLITSNAHTVNSEAILALRPDLIVTDGSIGPIDVVLQLRDAGIPVVFVDTDPSVAGVAELARQTADALGVSAAGVGLAAQLSSEIEAKVAEIARIVPSGDRLRMMFLYLRGTSGVYYLFGQESGSDVLIGALGGVDVAAEIGLEGMRPMTDEAMVAANPDLILVMTGGLASVGGVSGLLEARPAVALTEAGMNQRVVEMDDGEILSFGPRTVTVLDALARAIYAPGSGS</sequence>
<feature type="signal peptide" evidence="2">
    <location>
        <begin position="1"/>
        <end position="24"/>
    </location>
</feature>
<dbReference type="AlphaFoldDB" id="A0A8H2KCB6"/>
<name>A0A8H2KCB6_9MICO</name>
<evidence type="ECO:0000259" key="3">
    <source>
        <dbReference type="PROSITE" id="PS50983"/>
    </source>
</evidence>
<feature type="domain" description="Fe/B12 periplasmic-binding" evidence="3">
    <location>
        <begin position="101"/>
        <end position="365"/>
    </location>
</feature>
<protein>
    <submittedName>
        <fullName evidence="4">Iron complex transport system substrate-binding protein</fullName>
    </submittedName>
</protein>